<gene>
    <name evidence="1" type="ORF">Strain138_000593</name>
    <name evidence="2" type="ORF">Strain318_000593</name>
</gene>
<protein>
    <submittedName>
        <fullName evidence="1">Uncharacterized protein</fullName>
    </submittedName>
</protein>
<proteinExistence type="predicted"/>
<accession>A0AA49JY04</accession>
<dbReference type="RefSeq" id="WP_367887049.1">
    <property type="nucleotide sequence ID" value="NZ_CP130612.1"/>
</dbReference>
<evidence type="ECO:0000313" key="3">
    <source>
        <dbReference type="Proteomes" id="UP001229955"/>
    </source>
</evidence>
<name>A0AA49JSS0_9BACT</name>
<dbReference type="Proteomes" id="UP001229955">
    <property type="component" value="Chromosome"/>
</dbReference>
<sequence length="138" mass="14360">MIGSRWRRGLALGAAVALIGSCAEPTAPQRPVAGALQVTWTTPHVDDRSALLRVVLPSGLSATGLDGATPGIEVFHRQSGDTLFIAAFGELASGALLRFEVPDVRQASRIAATIVEVGAADDALRTTTDGYAVRVQQP</sequence>
<dbReference type="PROSITE" id="PS51257">
    <property type="entry name" value="PROKAR_LIPOPROTEIN"/>
    <property type="match status" value="1"/>
</dbReference>
<reference evidence="1" key="1">
    <citation type="submission" date="2023-07" db="EMBL/GenBank/DDBJ databases">
        <authorList>
            <person name="Haufschild T."/>
            <person name="Kallscheuer N."/>
            <person name="Hammer J."/>
            <person name="Kohn T."/>
            <person name="Kabuu M."/>
            <person name="Jogler M."/>
            <person name="Wohfarth N."/>
            <person name="Heuer A."/>
            <person name="Rohde M."/>
            <person name="van Teeseling M.C.F."/>
            <person name="Jogler C."/>
        </authorList>
    </citation>
    <scope>NUCLEOTIDE SEQUENCE</scope>
    <source>
        <strain evidence="1">Strain 138</strain>
        <strain evidence="2">Strain 318</strain>
    </source>
</reference>
<keyword evidence="3" id="KW-1185">Reference proteome</keyword>
<organism evidence="1">
    <name type="scientific">Pseudogemmatithrix spongiicola</name>
    <dbReference type="NCBI Taxonomy" id="3062599"/>
    <lineage>
        <taxon>Bacteria</taxon>
        <taxon>Pseudomonadati</taxon>
        <taxon>Gemmatimonadota</taxon>
        <taxon>Gemmatimonadia</taxon>
        <taxon>Gemmatimonadales</taxon>
        <taxon>Gemmatimonadaceae</taxon>
        <taxon>Pseudogemmatithrix</taxon>
    </lineage>
</organism>
<accession>A0AA49JSS0</accession>
<dbReference type="EMBL" id="CP130613">
    <property type="protein sequence ID" value="WKW14260.1"/>
    <property type="molecule type" value="Genomic_DNA"/>
</dbReference>
<dbReference type="EMBL" id="CP130612">
    <property type="protein sequence ID" value="WKW11350.1"/>
    <property type="molecule type" value="Genomic_DNA"/>
</dbReference>
<dbReference type="AlphaFoldDB" id="A0AA49JSS0"/>
<dbReference type="KEGG" id="pspc:Strain318_000593"/>
<evidence type="ECO:0000313" key="1">
    <source>
        <dbReference type="EMBL" id="WKW11350.1"/>
    </source>
</evidence>
<evidence type="ECO:0000313" key="2">
    <source>
        <dbReference type="EMBL" id="WKW14260.1"/>
    </source>
</evidence>